<evidence type="ECO:0000313" key="2">
    <source>
        <dbReference type="Proteomes" id="UP000183832"/>
    </source>
</evidence>
<dbReference type="Proteomes" id="UP000183832">
    <property type="component" value="Unassembled WGS sequence"/>
</dbReference>
<organism evidence="1 2">
    <name type="scientific">Clunio marinus</name>
    <dbReference type="NCBI Taxonomy" id="568069"/>
    <lineage>
        <taxon>Eukaryota</taxon>
        <taxon>Metazoa</taxon>
        <taxon>Ecdysozoa</taxon>
        <taxon>Arthropoda</taxon>
        <taxon>Hexapoda</taxon>
        <taxon>Insecta</taxon>
        <taxon>Pterygota</taxon>
        <taxon>Neoptera</taxon>
        <taxon>Endopterygota</taxon>
        <taxon>Diptera</taxon>
        <taxon>Nematocera</taxon>
        <taxon>Chironomoidea</taxon>
        <taxon>Chironomidae</taxon>
        <taxon>Clunio</taxon>
    </lineage>
</organism>
<sequence length="81" mass="9163">MTKSGKRVCAHSSIIDGKSASTAPNVMKAKRNNFKAGLRSVFRDPFKVRFLFRNKVLFLFRNRFIVCGTVRFCSGTSSWSP</sequence>
<dbReference type="AlphaFoldDB" id="A0A1J1HFD6"/>
<name>A0A1J1HFD6_9DIPT</name>
<evidence type="ECO:0000313" key="1">
    <source>
        <dbReference type="EMBL" id="CRK86725.1"/>
    </source>
</evidence>
<reference evidence="1 2" key="1">
    <citation type="submission" date="2015-04" db="EMBL/GenBank/DDBJ databases">
        <authorList>
            <person name="Syromyatnikov M.Y."/>
            <person name="Popov V.N."/>
        </authorList>
    </citation>
    <scope>NUCLEOTIDE SEQUENCE [LARGE SCALE GENOMIC DNA]</scope>
</reference>
<dbReference type="EMBL" id="CVRI01000002">
    <property type="protein sequence ID" value="CRK86725.1"/>
    <property type="molecule type" value="Genomic_DNA"/>
</dbReference>
<proteinExistence type="predicted"/>
<keyword evidence="2" id="KW-1185">Reference proteome</keyword>
<accession>A0A1J1HFD6</accession>
<protein>
    <submittedName>
        <fullName evidence="1">CLUMA_CG000558, isoform A</fullName>
    </submittedName>
</protein>
<gene>
    <name evidence="1" type="ORF">CLUMA_CG000558</name>
</gene>